<dbReference type="OrthoDB" id="3171327at2"/>
<dbReference type="InterPro" id="IPR001466">
    <property type="entry name" value="Beta-lactam-related"/>
</dbReference>
<dbReference type="RefSeq" id="WP_147375382.1">
    <property type="nucleotide sequence ID" value="NZ_QUAL01000170.1"/>
</dbReference>
<evidence type="ECO:0000313" key="3">
    <source>
        <dbReference type="Proteomes" id="UP000284057"/>
    </source>
</evidence>
<reference evidence="2 3" key="1">
    <citation type="submission" date="2018-09" db="EMBL/GenBank/DDBJ databases">
        <title>Isolation, diversity and antifungal activity of actinobacteria from wheat.</title>
        <authorList>
            <person name="Han C."/>
        </authorList>
    </citation>
    <scope>NUCLEOTIDE SEQUENCE [LARGE SCALE GENOMIC DNA]</scope>
    <source>
        <strain evidence="2 3">NEAU-YY265</strain>
    </source>
</reference>
<sequence>WAGGALGPAGGVRASIRDLARLVEALLDGTAPGVAALDPVARFGGRTRIGAGWVTTTLPGREVTWHNGASGGFRSWVGLDRAADTGVAVLSATAAAVDGAGLQLLASP</sequence>
<name>A0A418KNC3_9ACTN</name>
<feature type="domain" description="Beta-lactamase-related" evidence="1">
    <location>
        <begin position="8"/>
        <end position="95"/>
    </location>
</feature>
<comment type="caution">
    <text evidence="2">The sequence shown here is derived from an EMBL/GenBank/DDBJ whole genome shotgun (WGS) entry which is preliminary data.</text>
</comment>
<keyword evidence="2" id="KW-0378">Hydrolase</keyword>
<keyword evidence="3" id="KW-1185">Reference proteome</keyword>
<proteinExistence type="predicted"/>
<dbReference type="SUPFAM" id="SSF56601">
    <property type="entry name" value="beta-lactamase/transpeptidase-like"/>
    <property type="match status" value="1"/>
</dbReference>
<feature type="non-terminal residue" evidence="2">
    <location>
        <position position="1"/>
    </location>
</feature>
<dbReference type="Gene3D" id="3.40.710.10">
    <property type="entry name" value="DD-peptidase/beta-lactamase superfamily"/>
    <property type="match status" value="1"/>
</dbReference>
<dbReference type="GO" id="GO:0016787">
    <property type="term" value="F:hydrolase activity"/>
    <property type="evidence" value="ECO:0007669"/>
    <property type="project" value="UniProtKB-KW"/>
</dbReference>
<dbReference type="InterPro" id="IPR012338">
    <property type="entry name" value="Beta-lactam/transpept-like"/>
</dbReference>
<evidence type="ECO:0000259" key="1">
    <source>
        <dbReference type="Pfam" id="PF00144"/>
    </source>
</evidence>
<gene>
    <name evidence="2" type="ORF">DY240_18035</name>
</gene>
<protein>
    <submittedName>
        <fullName evidence="2">Serine hydrolase</fullName>
    </submittedName>
</protein>
<organism evidence="2 3">
    <name type="scientific">Jiangella rhizosphaerae</name>
    <dbReference type="NCBI Taxonomy" id="2293569"/>
    <lineage>
        <taxon>Bacteria</taxon>
        <taxon>Bacillati</taxon>
        <taxon>Actinomycetota</taxon>
        <taxon>Actinomycetes</taxon>
        <taxon>Jiangellales</taxon>
        <taxon>Jiangellaceae</taxon>
        <taxon>Jiangella</taxon>
    </lineage>
</organism>
<dbReference type="Pfam" id="PF00144">
    <property type="entry name" value="Beta-lactamase"/>
    <property type="match status" value="1"/>
</dbReference>
<accession>A0A418KNC3</accession>
<dbReference type="EMBL" id="QUAL01000170">
    <property type="protein sequence ID" value="RIQ20423.1"/>
    <property type="molecule type" value="Genomic_DNA"/>
</dbReference>
<dbReference type="Proteomes" id="UP000284057">
    <property type="component" value="Unassembled WGS sequence"/>
</dbReference>
<evidence type="ECO:0000313" key="2">
    <source>
        <dbReference type="EMBL" id="RIQ20423.1"/>
    </source>
</evidence>
<dbReference type="AlphaFoldDB" id="A0A418KNC3"/>